<keyword evidence="5" id="KW-0812">Transmembrane</keyword>
<reference evidence="8 9" key="1">
    <citation type="submission" date="2019-09" db="EMBL/GenBank/DDBJ databases">
        <authorList>
            <person name="Chandra G."/>
            <person name="Truman W A."/>
        </authorList>
    </citation>
    <scope>NUCLEOTIDE SEQUENCE [LARGE SCALE GENOMIC DNA]</scope>
    <source>
        <strain evidence="8">PS938</strain>
    </source>
</reference>
<dbReference type="Pfam" id="PF00069">
    <property type="entry name" value="Pkinase"/>
    <property type="match status" value="1"/>
</dbReference>
<evidence type="ECO:0000259" key="6">
    <source>
        <dbReference type="PROSITE" id="PS50011"/>
    </source>
</evidence>
<dbReference type="SUPFAM" id="SSF81606">
    <property type="entry name" value="PP2C-like"/>
    <property type="match status" value="1"/>
</dbReference>
<evidence type="ECO:0000256" key="5">
    <source>
        <dbReference type="SAM" id="Phobius"/>
    </source>
</evidence>
<keyword evidence="5" id="KW-1133">Transmembrane helix</keyword>
<dbReference type="PANTHER" id="PTHR43289:SF34">
    <property type="entry name" value="SERINE_THREONINE-PROTEIN KINASE YBDM-RELATED"/>
    <property type="match status" value="1"/>
</dbReference>
<dbReference type="InterPro" id="IPR001932">
    <property type="entry name" value="PPM-type_phosphatase-like_dom"/>
</dbReference>
<evidence type="ECO:0000313" key="8">
    <source>
        <dbReference type="EMBL" id="VVP76835.1"/>
    </source>
</evidence>
<dbReference type="CDD" id="cd00143">
    <property type="entry name" value="PP2Cc"/>
    <property type="match status" value="1"/>
</dbReference>
<dbReference type="AlphaFoldDB" id="A0A5E7RSJ3"/>
<dbReference type="Gene3D" id="1.10.510.10">
    <property type="entry name" value="Transferase(Phosphotransferase) domain 1"/>
    <property type="match status" value="1"/>
</dbReference>
<proteinExistence type="predicted"/>
<dbReference type="SMART" id="SM00331">
    <property type="entry name" value="PP2C_SIG"/>
    <property type="match status" value="1"/>
</dbReference>
<dbReference type="SMART" id="SM00332">
    <property type="entry name" value="PP2Cc"/>
    <property type="match status" value="1"/>
</dbReference>
<dbReference type="GO" id="GO:0005524">
    <property type="term" value="F:ATP binding"/>
    <property type="evidence" value="ECO:0007669"/>
    <property type="project" value="UniProtKB-KW"/>
</dbReference>
<dbReference type="Proteomes" id="UP000327191">
    <property type="component" value="Unassembled WGS sequence"/>
</dbReference>
<dbReference type="InterPro" id="IPR036457">
    <property type="entry name" value="PPM-type-like_dom_sf"/>
</dbReference>
<dbReference type="EMBL" id="CABVJE010000001">
    <property type="protein sequence ID" value="VVP76835.1"/>
    <property type="molecule type" value="Genomic_DNA"/>
</dbReference>
<dbReference type="PROSITE" id="PS00108">
    <property type="entry name" value="PROTEIN_KINASE_ST"/>
    <property type="match status" value="1"/>
</dbReference>
<protein>
    <submittedName>
        <fullName evidence="8">Serine/threonine-protein kinase PknD</fullName>
        <ecNumber evidence="8">2.7.11.1</ecNumber>
    </submittedName>
</protein>
<dbReference type="PANTHER" id="PTHR43289">
    <property type="entry name" value="MITOGEN-ACTIVATED PROTEIN KINASE KINASE KINASE 20-RELATED"/>
    <property type="match status" value="1"/>
</dbReference>
<evidence type="ECO:0000313" key="9">
    <source>
        <dbReference type="Proteomes" id="UP000327191"/>
    </source>
</evidence>
<organism evidence="8 9">
    <name type="scientific">Pseudomonas fluorescens</name>
    <dbReference type="NCBI Taxonomy" id="294"/>
    <lineage>
        <taxon>Bacteria</taxon>
        <taxon>Pseudomonadati</taxon>
        <taxon>Pseudomonadota</taxon>
        <taxon>Gammaproteobacteria</taxon>
        <taxon>Pseudomonadales</taxon>
        <taxon>Pseudomonadaceae</taxon>
        <taxon>Pseudomonas</taxon>
    </lineage>
</organism>
<evidence type="ECO:0000256" key="2">
    <source>
        <dbReference type="ARBA" id="ARBA00022741"/>
    </source>
</evidence>
<evidence type="ECO:0000256" key="4">
    <source>
        <dbReference type="ARBA" id="ARBA00022840"/>
    </source>
</evidence>
<dbReference type="SMART" id="SM00220">
    <property type="entry name" value="S_TKc"/>
    <property type="match status" value="1"/>
</dbReference>
<evidence type="ECO:0000259" key="7">
    <source>
        <dbReference type="PROSITE" id="PS51746"/>
    </source>
</evidence>
<dbReference type="GO" id="GO:0004674">
    <property type="term" value="F:protein serine/threonine kinase activity"/>
    <property type="evidence" value="ECO:0007669"/>
    <property type="project" value="UniProtKB-EC"/>
</dbReference>
<keyword evidence="3 8" id="KW-0418">Kinase</keyword>
<dbReference type="InterPro" id="IPR011009">
    <property type="entry name" value="Kinase-like_dom_sf"/>
</dbReference>
<dbReference type="CDD" id="cd14014">
    <property type="entry name" value="STKc_PknB_like"/>
    <property type="match status" value="1"/>
</dbReference>
<feature type="domain" description="PPM-type phosphatase" evidence="7">
    <location>
        <begin position="6"/>
        <end position="228"/>
    </location>
</feature>
<dbReference type="PROSITE" id="PS50011">
    <property type="entry name" value="PROTEIN_KINASE_DOM"/>
    <property type="match status" value="1"/>
</dbReference>
<dbReference type="SUPFAM" id="SSF56112">
    <property type="entry name" value="Protein kinase-like (PK-like)"/>
    <property type="match status" value="1"/>
</dbReference>
<dbReference type="EC" id="2.7.11.1" evidence="8"/>
<feature type="domain" description="Protein kinase" evidence="6">
    <location>
        <begin position="261"/>
        <end position="527"/>
    </location>
</feature>
<keyword evidence="5" id="KW-0472">Membrane</keyword>
<dbReference type="Gene3D" id="3.60.40.10">
    <property type="entry name" value="PPM-type phosphatase domain"/>
    <property type="match status" value="1"/>
</dbReference>
<dbReference type="InterPro" id="IPR008271">
    <property type="entry name" value="Ser/Thr_kinase_AS"/>
</dbReference>
<dbReference type="RefSeq" id="WP_095945161.1">
    <property type="nucleotide sequence ID" value="NZ_CABVJE010000001.1"/>
</dbReference>
<gene>
    <name evidence="8" type="primary">pknD</name>
    <name evidence="8" type="ORF">PS938_00313</name>
</gene>
<keyword evidence="4" id="KW-0067">ATP-binding</keyword>
<keyword evidence="2" id="KW-0547">Nucleotide-binding</keyword>
<dbReference type="OrthoDB" id="9801841at2"/>
<dbReference type="InterPro" id="IPR000719">
    <property type="entry name" value="Prot_kinase_dom"/>
</dbReference>
<dbReference type="PROSITE" id="PS51746">
    <property type="entry name" value="PPM_2"/>
    <property type="match status" value="1"/>
</dbReference>
<evidence type="ECO:0000256" key="3">
    <source>
        <dbReference type="ARBA" id="ARBA00022777"/>
    </source>
</evidence>
<evidence type="ECO:0000256" key="1">
    <source>
        <dbReference type="ARBA" id="ARBA00022679"/>
    </source>
</evidence>
<accession>A0A5E7RSJ3</accession>
<name>A0A5E7RSJ3_PSEFL</name>
<sequence length="556" mass="61777">MSLQLSFAEASAIGPREENQDALRLVTPAPALAASKGYLFAIADGVSQCADGGLAARSTLQALALDYYATPETWGVAQALDRLLLAQNRWLQANGGGQPLLTTVSALVMRGRRFTLAHVGDCRVYRWHADTLQRVSEDHVWDQPGMQHVLKRALGLDQHLVLDFLDGELRLNESFVLLSDGVWAVLGDTAIAGILRDQPDLNSAAQTLVSAAHLAGSQDNASALLVRVDALGETSIGDALIHLQQWPLPPALKPGQTFEGWQIEGILGQSQQSLLYRVRDAQQQPWLLKTLPGALRDDHQAGQALLSEEWFLKRVAGRHFPEVHAASQRQHLYYVMREYSGYTLAKLQERVGTLPLAQWLDLAERLLRAVGILHRRQILHRDIKPENLLLGDDGELRLLDFGLAYCPGLSEDQAFALPGTPSYIAPEAFRGDLPTPQQDLYAVGVTLYYLLTGHYPYGEIEAFQRPRFGVPVSASRYRPDLPEWIAQSLERAVAAAPDQRFETAEEWLLLLEQGERRSLSVRPKPLLEREPLKVWRTLALVSLLVNLVLLFLLFHG</sequence>
<keyword evidence="1 8" id="KW-0808">Transferase</keyword>
<feature type="transmembrane region" description="Helical" evidence="5">
    <location>
        <begin position="534"/>
        <end position="554"/>
    </location>
</feature>